<dbReference type="InterPro" id="IPR001192">
    <property type="entry name" value="PI-PLC_fam"/>
</dbReference>
<comment type="catalytic activity">
    <reaction evidence="1">
        <text>a 1,2-diacyl-sn-glycero-3-phospho-(1D-myo-inositol-4,5-bisphosphate) + H2O = 1D-myo-inositol 1,4,5-trisphosphate + a 1,2-diacyl-sn-glycerol + H(+)</text>
        <dbReference type="Rhea" id="RHEA:33179"/>
        <dbReference type="ChEBI" id="CHEBI:15377"/>
        <dbReference type="ChEBI" id="CHEBI:15378"/>
        <dbReference type="ChEBI" id="CHEBI:17815"/>
        <dbReference type="ChEBI" id="CHEBI:58456"/>
        <dbReference type="ChEBI" id="CHEBI:203600"/>
        <dbReference type="EC" id="3.1.4.11"/>
    </reaction>
</comment>
<keyword evidence="1" id="KW-0443">Lipid metabolism</keyword>
<keyword evidence="1" id="KW-0442">Lipid degradation</keyword>
<dbReference type="InParanoid" id="A0A0D0DE76"/>
<dbReference type="EC" id="3.1.4.11" evidence="1"/>
<dbReference type="OrthoDB" id="269822at2759"/>
<dbReference type="Gene3D" id="2.60.40.150">
    <property type="entry name" value="C2 domain"/>
    <property type="match status" value="1"/>
</dbReference>
<sequence length="514" mass="57480">MDSRLQVEALSKHYSIETDVNVSPPVDVDVTLSPAVLAFLEDHGEDATQLLKKPAVRVPPLIDDLPLKNYFISSSHNTYLLSWQVLGRSSAESYTHVLQENARCVEIDVWWSSKKGLIVTHGHTLSKSVSFVDVCKAIGDAVKKSDWPVLVSLECHVPVPKQDELVQVISETWGDKLVRGEIEGLSGDTVSPRDLCGRILLMVEYYPGEGITEISEAVHVCDMLLGDELPNDFEVAHDEDHEIDTAHVHVKIADSLAELGFYARSMKPAKGWLGEVLESPPHPPNVMINIDEAHICSLIPKALVDLVQNANQHLRRVFPSGFRLSSSNLDPLNQWRSGTQLACLNWQHYDGARQLNEALFTGTQGWVARPSLEEPEHRGRMMFTGRVIGLSSLPRPVDHPVFGGYCRAELFHGAGKQEWQSDHIECEKGSVVANIMWDQAFKWDFDEDELAFIRLEVVRRHELLGRDEKLAVFCARLNQLQMGLSLVRLLDMNGKHTGATLLCEFTLVGLSNEL</sequence>
<evidence type="ECO:0000259" key="2">
    <source>
        <dbReference type="PROSITE" id="PS50008"/>
    </source>
</evidence>
<feature type="domain" description="PI-PLC Y-box" evidence="2">
    <location>
        <begin position="287"/>
        <end position="376"/>
    </location>
</feature>
<keyword evidence="4" id="KW-1185">Reference proteome</keyword>
<organism evidence="3 4">
    <name type="scientific">Paxillus rubicundulus Ve08.2h10</name>
    <dbReference type="NCBI Taxonomy" id="930991"/>
    <lineage>
        <taxon>Eukaryota</taxon>
        <taxon>Fungi</taxon>
        <taxon>Dikarya</taxon>
        <taxon>Basidiomycota</taxon>
        <taxon>Agaricomycotina</taxon>
        <taxon>Agaricomycetes</taxon>
        <taxon>Agaricomycetidae</taxon>
        <taxon>Boletales</taxon>
        <taxon>Paxilineae</taxon>
        <taxon>Paxillaceae</taxon>
        <taxon>Paxillus</taxon>
    </lineage>
</organism>
<dbReference type="PROSITE" id="PS50007">
    <property type="entry name" value="PIPLC_X_DOMAIN"/>
    <property type="match status" value="1"/>
</dbReference>
<dbReference type="EMBL" id="KN825023">
    <property type="protein sequence ID" value="KIK95752.1"/>
    <property type="molecule type" value="Genomic_DNA"/>
</dbReference>
<proteinExistence type="predicted"/>
<dbReference type="PROSITE" id="PS50008">
    <property type="entry name" value="PIPLC_Y_DOMAIN"/>
    <property type="match status" value="1"/>
</dbReference>
<protein>
    <recommendedName>
        <fullName evidence="1">Phosphoinositide phospholipase C</fullName>
        <ecNumber evidence="1">3.1.4.11</ecNumber>
    </recommendedName>
</protein>
<dbReference type="Pfam" id="PF00387">
    <property type="entry name" value="PI-PLC-Y"/>
    <property type="match status" value="1"/>
</dbReference>
<dbReference type="Pfam" id="PF00388">
    <property type="entry name" value="PI-PLC-X"/>
    <property type="match status" value="1"/>
</dbReference>
<evidence type="ECO:0000313" key="3">
    <source>
        <dbReference type="EMBL" id="KIK95752.1"/>
    </source>
</evidence>
<dbReference type="PANTHER" id="PTHR10336:SF169">
    <property type="entry name" value="PHOSPHOINOSITIDE PHOSPHOLIPASE C"/>
    <property type="match status" value="1"/>
</dbReference>
<dbReference type="SUPFAM" id="SSF51695">
    <property type="entry name" value="PLC-like phosphodiesterases"/>
    <property type="match status" value="1"/>
</dbReference>
<dbReference type="PRINTS" id="PR00390">
    <property type="entry name" value="PHPHLIPASEC"/>
</dbReference>
<dbReference type="STRING" id="930991.A0A0D0DE76"/>
<dbReference type="SUPFAM" id="SSF49562">
    <property type="entry name" value="C2 domain (Calcium/lipid-binding domain, CaLB)"/>
    <property type="match status" value="1"/>
</dbReference>
<dbReference type="Proteomes" id="UP000054538">
    <property type="component" value="Unassembled WGS sequence"/>
</dbReference>
<dbReference type="GO" id="GO:0048015">
    <property type="term" value="P:phosphatidylinositol-mediated signaling"/>
    <property type="evidence" value="ECO:0007669"/>
    <property type="project" value="TreeGrafter"/>
</dbReference>
<gene>
    <name evidence="3" type="ORF">PAXRUDRAFT_362589</name>
</gene>
<dbReference type="SMART" id="SM00148">
    <property type="entry name" value="PLCXc"/>
    <property type="match status" value="1"/>
</dbReference>
<dbReference type="InterPro" id="IPR017946">
    <property type="entry name" value="PLC-like_Pdiesterase_TIM-brl"/>
</dbReference>
<keyword evidence="1" id="KW-0378">Hydrolase</keyword>
<accession>A0A0D0DE76</accession>
<reference evidence="4" key="2">
    <citation type="submission" date="2015-01" db="EMBL/GenBank/DDBJ databases">
        <title>Evolutionary Origins and Diversification of the Mycorrhizal Mutualists.</title>
        <authorList>
            <consortium name="DOE Joint Genome Institute"/>
            <consortium name="Mycorrhizal Genomics Consortium"/>
            <person name="Kohler A."/>
            <person name="Kuo A."/>
            <person name="Nagy L.G."/>
            <person name="Floudas D."/>
            <person name="Copeland A."/>
            <person name="Barry K.W."/>
            <person name="Cichocki N."/>
            <person name="Veneault-Fourrey C."/>
            <person name="LaButti K."/>
            <person name="Lindquist E.A."/>
            <person name="Lipzen A."/>
            <person name="Lundell T."/>
            <person name="Morin E."/>
            <person name="Murat C."/>
            <person name="Riley R."/>
            <person name="Ohm R."/>
            <person name="Sun H."/>
            <person name="Tunlid A."/>
            <person name="Henrissat B."/>
            <person name="Grigoriev I.V."/>
            <person name="Hibbett D.S."/>
            <person name="Martin F."/>
        </authorList>
    </citation>
    <scope>NUCLEOTIDE SEQUENCE [LARGE SCALE GENOMIC DNA]</scope>
    <source>
        <strain evidence="4">Ve08.2h10</strain>
    </source>
</reference>
<dbReference type="InterPro" id="IPR001711">
    <property type="entry name" value="PLipase_C_Pinositol-sp_Y"/>
</dbReference>
<dbReference type="GO" id="GO:0051209">
    <property type="term" value="P:release of sequestered calcium ion into cytosol"/>
    <property type="evidence" value="ECO:0007669"/>
    <property type="project" value="TreeGrafter"/>
</dbReference>
<dbReference type="SMART" id="SM00149">
    <property type="entry name" value="PLCYc"/>
    <property type="match status" value="1"/>
</dbReference>
<dbReference type="InterPro" id="IPR000909">
    <property type="entry name" value="PLipase_C_PInositol-sp_X_dom"/>
</dbReference>
<evidence type="ECO:0000313" key="4">
    <source>
        <dbReference type="Proteomes" id="UP000054538"/>
    </source>
</evidence>
<dbReference type="PANTHER" id="PTHR10336">
    <property type="entry name" value="PHOSPHOINOSITIDE-SPECIFIC PHOSPHOLIPASE C FAMILY PROTEIN"/>
    <property type="match status" value="1"/>
</dbReference>
<name>A0A0D0DE76_9AGAM</name>
<evidence type="ECO:0000256" key="1">
    <source>
        <dbReference type="RuleBase" id="RU361133"/>
    </source>
</evidence>
<dbReference type="GO" id="GO:0016042">
    <property type="term" value="P:lipid catabolic process"/>
    <property type="evidence" value="ECO:0007669"/>
    <property type="project" value="UniProtKB-KW"/>
</dbReference>
<dbReference type="GO" id="GO:0004435">
    <property type="term" value="F:phosphatidylinositol-4,5-bisphosphate phospholipase C activity"/>
    <property type="evidence" value="ECO:0007669"/>
    <property type="project" value="UniProtKB-EC"/>
</dbReference>
<dbReference type="InterPro" id="IPR035892">
    <property type="entry name" value="C2_domain_sf"/>
</dbReference>
<dbReference type="Gene3D" id="3.20.20.190">
    <property type="entry name" value="Phosphatidylinositol (PI) phosphodiesterase"/>
    <property type="match status" value="1"/>
</dbReference>
<dbReference type="HOGENOM" id="CLU_002738_3_1_1"/>
<dbReference type="AlphaFoldDB" id="A0A0D0DE76"/>
<reference evidence="3 4" key="1">
    <citation type="submission" date="2014-04" db="EMBL/GenBank/DDBJ databases">
        <authorList>
            <consortium name="DOE Joint Genome Institute"/>
            <person name="Kuo A."/>
            <person name="Kohler A."/>
            <person name="Jargeat P."/>
            <person name="Nagy L.G."/>
            <person name="Floudas D."/>
            <person name="Copeland A."/>
            <person name="Barry K.W."/>
            <person name="Cichocki N."/>
            <person name="Veneault-Fourrey C."/>
            <person name="LaButti K."/>
            <person name="Lindquist E.A."/>
            <person name="Lipzen A."/>
            <person name="Lundell T."/>
            <person name="Morin E."/>
            <person name="Murat C."/>
            <person name="Sun H."/>
            <person name="Tunlid A."/>
            <person name="Henrissat B."/>
            <person name="Grigoriev I.V."/>
            <person name="Hibbett D.S."/>
            <person name="Martin F."/>
            <person name="Nordberg H.P."/>
            <person name="Cantor M.N."/>
            <person name="Hua S.X."/>
        </authorList>
    </citation>
    <scope>NUCLEOTIDE SEQUENCE [LARGE SCALE GENOMIC DNA]</scope>
    <source>
        <strain evidence="3 4">Ve08.2h10</strain>
    </source>
</reference>